<keyword evidence="2" id="KW-1185">Reference proteome</keyword>
<protein>
    <submittedName>
        <fullName evidence="1">Uncharacterized protein</fullName>
    </submittedName>
</protein>
<gene>
    <name evidence="1" type="ORF">J2S20_002267</name>
</gene>
<evidence type="ECO:0000313" key="1">
    <source>
        <dbReference type="EMBL" id="MDQ0153546.1"/>
    </source>
</evidence>
<accession>A0AAE3VC37</accession>
<proteinExistence type="predicted"/>
<dbReference type="AlphaFoldDB" id="A0AAE3VC37"/>
<comment type="caution">
    <text evidence="1">The sequence shown here is derived from an EMBL/GenBank/DDBJ whole genome shotgun (WGS) entry which is preliminary data.</text>
</comment>
<organism evidence="1 2">
    <name type="scientific">Moryella indoligenes</name>
    <dbReference type="NCBI Taxonomy" id="371674"/>
    <lineage>
        <taxon>Bacteria</taxon>
        <taxon>Bacillati</taxon>
        <taxon>Bacillota</taxon>
        <taxon>Clostridia</taxon>
        <taxon>Lachnospirales</taxon>
        <taxon>Lachnospiraceae</taxon>
        <taxon>Moryella</taxon>
    </lineage>
</organism>
<name>A0AAE3VC37_9FIRM</name>
<dbReference type="EMBL" id="JAUSTO010000023">
    <property type="protein sequence ID" value="MDQ0153546.1"/>
    <property type="molecule type" value="Genomic_DNA"/>
</dbReference>
<sequence>MNQEGYRDPTADTAVKRASNPPEHVLLFLRCVWALANVFGLTVLERLHVRDKNTWKEWK</sequence>
<evidence type="ECO:0000313" key="2">
    <source>
        <dbReference type="Proteomes" id="UP001241537"/>
    </source>
</evidence>
<reference evidence="1" key="1">
    <citation type="submission" date="2023-07" db="EMBL/GenBank/DDBJ databases">
        <title>Genomic Encyclopedia of Type Strains, Phase IV (KMG-IV): sequencing the most valuable type-strain genomes for metagenomic binning, comparative biology and taxonomic classification.</title>
        <authorList>
            <person name="Goeker M."/>
        </authorList>
    </citation>
    <scope>NUCLEOTIDE SEQUENCE</scope>
    <source>
        <strain evidence="1">DSM 19659</strain>
    </source>
</reference>
<dbReference type="Proteomes" id="UP001241537">
    <property type="component" value="Unassembled WGS sequence"/>
</dbReference>